<gene>
    <name evidence="1" type="ORF">CFOL_v3_21188</name>
</gene>
<dbReference type="AlphaFoldDB" id="A0A1Q3CBV8"/>
<accession>A0A1Q3CBV8</accession>
<organism evidence="1 2">
    <name type="scientific">Cephalotus follicularis</name>
    <name type="common">Albany pitcher plant</name>
    <dbReference type="NCBI Taxonomy" id="3775"/>
    <lineage>
        <taxon>Eukaryota</taxon>
        <taxon>Viridiplantae</taxon>
        <taxon>Streptophyta</taxon>
        <taxon>Embryophyta</taxon>
        <taxon>Tracheophyta</taxon>
        <taxon>Spermatophyta</taxon>
        <taxon>Magnoliopsida</taxon>
        <taxon>eudicotyledons</taxon>
        <taxon>Gunneridae</taxon>
        <taxon>Pentapetalae</taxon>
        <taxon>rosids</taxon>
        <taxon>fabids</taxon>
        <taxon>Oxalidales</taxon>
        <taxon>Cephalotaceae</taxon>
        <taxon>Cephalotus</taxon>
    </lineage>
</organism>
<dbReference type="Proteomes" id="UP000187406">
    <property type="component" value="Unassembled WGS sequence"/>
</dbReference>
<keyword evidence="2" id="KW-1185">Reference proteome</keyword>
<sequence length="157" mass="19044">MDRSLIPNAKPLTTIYSDIVRGPTTSHSISQTKTLQIQSTQKITYKHIKNPYADFLFFIEPEYRKNCKTPLDIANRVFHPEWHYHSIFKNNIEPVPYYPTMIKFFTHCKLLWIMYWDYNIEESEQIIPKLHRQFWTKWWNKYDLSKCTPETVLQLLK</sequence>
<comment type="caution">
    <text evidence="1">The sequence shown here is derived from an EMBL/GenBank/DDBJ whole genome shotgun (WGS) entry which is preliminary data.</text>
</comment>
<protein>
    <submittedName>
        <fullName evidence="1">Uncharacterized protein</fullName>
    </submittedName>
</protein>
<dbReference type="EMBL" id="BDDD01001664">
    <property type="protein sequence ID" value="GAV77717.1"/>
    <property type="molecule type" value="Genomic_DNA"/>
</dbReference>
<name>A0A1Q3CBV8_CEPFO</name>
<evidence type="ECO:0000313" key="2">
    <source>
        <dbReference type="Proteomes" id="UP000187406"/>
    </source>
</evidence>
<evidence type="ECO:0000313" key="1">
    <source>
        <dbReference type="EMBL" id="GAV77717.1"/>
    </source>
</evidence>
<dbReference type="InParanoid" id="A0A1Q3CBV8"/>
<proteinExistence type="predicted"/>
<reference evidence="2" key="1">
    <citation type="submission" date="2016-04" db="EMBL/GenBank/DDBJ databases">
        <title>Cephalotus genome sequencing.</title>
        <authorList>
            <person name="Fukushima K."/>
            <person name="Hasebe M."/>
            <person name="Fang X."/>
        </authorList>
    </citation>
    <scope>NUCLEOTIDE SEQUENCE [LARGE SCALE GENOMIC DNA]</scope>
    <source>
        <strain evidence="2">cv. St1</strain>
    </source>
</reference>